<organism evidence="1">
    <name type="scientific">uncultured Chloroflexia bacterium</name>
    <dbReference type="NCBI Taxonomy" id="1672391"/>
    <lineage>
        <taxon>Bacteria</taxon>
        <taxon>Bacillati</taxon>
        <taxon>Chloroflexota</taxon>
        <taxon>Chloroflexia</taxon>
        <taxon>environmental samples</taxon>
    </lineage>
</organism>
<gene>
    <name evidence="1" type="ORF">AVDCRST_MAG26-237</name>
</gene>
<reference evidence="1" key="1">
    <citation type="submission" date="2020-02" db="EMBL/GenBank/DDBJ databases">
        <authorList>
            <person name="Meier V. D."/>
        </authorList>
    </citation>
    <scope>NUCLEOTIDE SEQUENCE</scope>
    <source>
        <strain evidence="1">AVDCRST_MAG26</strain>
    </source>
</reference>
<sequence>MDARNIRIGETGLDELIQWLRQTGQPQTLEALTERYLQILRGLVRVEEGS</sequence>
<proteinExistence type="predicted"/>
<dbReference type="AlphaFoldDB" id="A0A6J4H3M4"/>
<protein>
    <submittedName>
        <fullName evidence="1">Uncharacterized protein</fullName>
    </submittedName>
</protein>
<accession>A0A6J4H3M4</accession>
<evidence type="ECO:0000313" key="1">
    <source>
        <dbReference type="EMBL" id="CAA9214003.1"/>
    </source>
</evidence>
<name>A0A6J4H3M4_9CHLR</name>
<dbReference type="EMBL" id="CADCTK010000055">
    <property type="protein sequence ID" value="CAA9214003.1"/>
    <property type="molecule type" value="Genomic_DNA"/>
</dbReference>